<keyword evidence="3" id="KW-0548">Nucleotidyltransferase</keyword>
<evidence type="ECO:0000313" key="4">
    <source>
        <dbReference type="EMBL" id="QIP68040.1"/>
    </source>
</evidence>
<keyword evidence="1 4" id="KW-0696">RNA-directed RNA polymerase</keyword>
<keyword evidence="2" id="KW-0808">Transferase</keyword>
<organism evidence="4">
    <name type="scientific">Erysiphales narna-like virus 2</name>
    <dbReference type="NCBI Taxonomy" id="2719865"/>
    <lineage>
        <taxon>Viruses</taxon>
        <taxon>Riboviria</taxon>
        <taxon>Orthornavirae</taxon>
        <taxon>Lenarviricota</taxon>
        <taxon>Amabiliviricetes</taxon>
        <taxon>Wolframvirales</taxon>
        <taxon>Narnaviridae</taxon>
    </lineage>
</organism>
<dbReference type="GO" id="GO:0003968">
    <property type="term" value="F:RNA-directed RNA polymerase activity"/>
    <property type="evidence" value="ECO:0007669"/>
    <property type="project" value="UniProtKB-KW"/>
</dbReference>
<evidence type="ECO:0000256" key="2">
    <source>
        <dbReference type="ARBA" id="ARBA00022679"/>
    </source>
</evidence>
<proteinExistence type="predicted"/>
<reference evidence="4" key="1">
    <citation type="submission" date="2019-10" db="EMBL/GenBank/DDBJ databases">
        <title>The virome associated to Eryshiphales from vegetable crops in Italy.</title>
        <authorList>
            <person name="Chiapello M."/>
            <person name="Turina M."/>
        </authorList>
    </citation>
    <scope>NUCLEOTIDE SEQUENCE</scope>
    <source>
        <strain evidence="4">PM-A_DN17411</strain>
    </source>
</reference>
<evidence type="ECO:0000256" key="3">
    <source>
        <dbReference type="ARBA" id="ARBA00022695"/>
    </source>
</evidence>
<dbReference type="EMBL" id="MN628269">
    <property type="protein sequence ID" value="QIP68040.1"/>
    <property type="molecule type" value="Genomic_RNA"/>
</dbReference>
<dbReference type="SUPFAM" id="SSF56672">
    <property type="entry name" value="DNA/RNA polymerases"/>
    <property type="match status" value="1"/>
</dbReference>
<evidence type="ECO:0000256" key="1">
    <source>
        <dbReference type="ARBA" id="ARBA00022484"/>
    </source>
</evidence>
<accession>A0A6G9ELM4</accession>
<name>A0A6G9ELM4_9VIRU</name>
<protein>
    <submittedName>
        <fullName evidence="4">RNA-dependent RNA polymerase</fullName>
    </submittedName>
</protein>
<dbReference type="InterPro" id="IPR043502">
    <property type="entry name" value="DNA/RNA_pol_sf"/>
</dbReference>
<sequence>MRLIRWLDNSLSVKGALAFSRVARALPCAPETVQREAYDKHAYTLYNRHCTPPKLLENIRVHVRNLCKGLFENIPLLCVPSSSAATVEVSRPKGGYSSYIHSLKREAWQQAGKGYLRGGRPPPGSGLPERSQLASYFEGRLSRRIREDARHDHPVVLSAIRNQASATAWLLRREAGARVCHRSTVIAELGMKARIITIPPAQIFAQGDLVRQVIWPRLLRRIPQIRPYAPHTEESALRRVARGFDASRIFLSADLTCATDGFGHDAICAVIAGLKEAGLPALFVSALTESLGVGANPHYVRYHLSKFTAAGIKWAKERFPVVDGCVEIPKMRGSLMGTPCSFLILSLLNHWMSEPLGKHRIICGDDLAAATHQENVPFYASRAEAVGAQLHDGKSYRSKIGFVFCEAYALTGEKGSLISFRPPSIKEFVREGNGVMCQHSVDSTSFNRLARCARTIYKSQRKIAMKKHRPAELPASLGGLGHPCKGRLRVPKWCRRALWELYLCTNADHGLHDPTKVIRTLQVPAIPNNRKSWKSCRDNICDFLREKIITDPDNYVSDGFIPNKYISEYESISTNFLYLNTGNGSRKVRAQEVKPGKIKWPVPCSTTGVLSTSTRINQVLEWDRMARCELGHYFPTDFSAHIRGRIPAYRSWEAPGDVGP</sequence>